<name>A0A3M0I7U3_9ACTN</name>
<proteinExistence type="predicted"/>
<evidence type="ECO:0000313" key="3">
    <source>
        <dbReference type="Proteomes" id="UP000270471"/>
    </source>
</evidence>
<dbReference type="OrthoDB" id="4180027at2"/>
<keyword evidence="3" id="KW-1185">Reference proteome</keyword>
<protein>
    <submittedName>
        <fullName evidence="2">Uncharacterized protein</fullName>
    </submittedName>
</protein>
<dbReference type="Proteomes" id="UP000270471">
    <property type="component" value="Unassembled WGS sequence"/>
</dbReference>
<evidence type="ECO:0000256" key="1">
    <source>
        <dbReference type="SAM" id="MobiDB-lite"/>
    </source>
</evidence>
<feature type="region of interest" description="Disordered" evidence="1">
    <location>
        <begin position="185"/>
        <end position="204"/>
    </location>
</feature>
<dbReference type="EMBL" id="PENI01000006">
    <property type="protein sequence ID" value="RMB85621.1"/>
    <property type="molecule type" value="Genomic_DNA"/>
</dbReference>
<dbReference type="RefSeq" id="WP_121889443.1">
    <property type="nucleotide sequence ID" value="NZ_PENI01000006.1"/>
</dbReference>
<accession>A0A3M0I7U3</accession>
<dbReference type="AlphaFoldDB" id="A0A3M0I7U3"/>
<gene>
    <name evidence="2" type="ORF">CTZ28_12585</name>
</gene>
<reference evidence="2 3" key="1">
    <citation type="submission" date="2017-11" db="EMBL/GenBank/DDBJ databases">
        <title>Draft genome of actinobacteria isolated from guarana (Paullinia cupana (Mart.) Ducke.</title>
        <authorList>
            <person name="Siqueira K.A."/>
            <person name="Liotti R.G."/>
            <person name="Mendes T.A.O."/>
            <person name="Soares M.A."/>
        </authorList>
    </citation>
    <scope>NUCLEOTIDE SEQUENCE [LARGE SCALE GENOMIC DNA]</scope>
    <source>
        <strain evidence="2 3">193</strain>
    </source>
</reference>
<organism evidence="2 3">
    <name type="scientific">Streptomyces shenzhenensis</name>
    <dbReference type="NCBI Taxonomy" id="943815"/>
    <lineage>
        <taxon>Bacteria</taxon>
        <taxon>Bacillati</taxon>
        <taxon>Actinomycetota</taxon>
        <taxon>Actinomycetes</taxon>
        <taxon>Kitasatosporales</taxon>
        <taxon>Streptomycetaceae</taxon>
        <taxon>Streptomyces</taxon>
    </lineage>
</organism>
<feature type="compositionally biased region" description="Acidic residues" evidence="1">
    <location>
        <begin position="185"/>
        <end position="195"/>
    </location>
</feature>
<comment type="caution">
    <text evidence="2">The sequence shown here is derived from an EMBL/GenBank/DDBJ whole genome shotgun (WGS) entry which is preliminary data.</text>
</comment>
<sequence length="228" mass="23641">MAYCSEEAARTAGVTGSDAEVAAWIAVARERIDAYTQQCFEPTDLVVVADVGAGGLVILPRRVRIITSVMPVLAADDGPSIPSSAYRVTSSKVFGQVDAVHLAWGGYDDLVVGAESYNGGWLGLWERWGAEQVKVAGSFGYDEPSLLVGQACALLAAHLQAEAAPSDADAEQDPSLQVDDEGNNVAIEDSDDEPSEGVVTASASTGSSQVDALLAGYLNRGHSLIGGV</sequence>
<evidence type="ECO:0000313" key="2">
    <source>
        <dbReference type="EMBL" id="RMB85621.1"/>
    </source>
</evidence>